<organism evidence="2 3">
    <name type="scientific">Marchantia polymorpha subsp. ruderalis</name>
    <dbReference type="NCBI Taxonomy" id="1480154"/>
    <lineage>
        <taxon>Eukaryota</taxon>
        <taxon>Viridiplantae</taxon>
        <taxon>Streptophyta</taxon>
        <taxon>Embryophyta</taxon>
        <taxon>Marchantiophyta</taxon>
        <taxon>Marchantiopsida</taxon>
        <taxon>Marchantiidae</taxon>
        <taxon>Marchantiales</taxon>
        <taxon>Marchantiaceae</taxon>
        <taxon>Marchantia</taxon>
    </lineage>
</organism>
<protein>
    <submittedName>
        <fullName evidence="2">Uncharacterized protein</fullName>
    </submittedName>
</protein>
<proteinExistence type="predicted"/>
<gene>
    <name evidence="2" type="ORF">AXG93_2619s1150</name>
</gene>
<dbReference type="EMBL" id="LVLJ01003371">
    <property type="protein sequence ID" value="OAE21647.1"/>
    <property type="molecule type" value="Genomic_DNA"/>
</dbReference>
<evidence type="ECO:0000256" key="1">
    <source>
        <dbReference type="SAM" id="MobiDB-lite"/>
    </source>
</evidence>
<accession>A0A176VM10</accession>
<evidence type="ECO:0000313" key="2">
    <source>
        <dbReference type="EMBL" id="OAE21647.1"/>
    </source>
</evidence>
<evidence type="ECO:0000313" key="3">
    <source>
        <dbReference type="Proteomes" id="UP000077202"/>
    </source>
</evidence>
<name>A0A176VM10_MARPO</name>
<dbReference type="AlphaFoldDB" id="A0A176VM10"/>
<keyword evidence="3" id="KW-1185">Reference proteome</keyword>
<comment type="caution">
    <text evidence="2">The sequence shown here is derived from an EMBL/GenBank/DDBJ whole genome shotgun (WGS) entry which is preliminary data.</text>
</comment>
<reference evidence="2" key="1">
    <citation type="submission" date="2016-03" db="EMBL/GenBank/DDBJ databases">
        <title>Mechanisms controlling the formation of the plant cell surface in tip-growing cells are functionally conserved among land plants.</title>
        <authorList>
            <person name="Honkanen S."/>
            <person name="Jones V.A."/>
            <person name="Morieri G."/>
            <person name="Champion C."/>
            <person name="Hetherington A.J."/>
            <person name="Kelly S."/>
            <person name="Saint-Marcoux D."/>
            <person name="Proust H."/>
            <person name="Prescott H."/>
            <person name="Dolan L."/>
        </authorList>
    </citation>
    <scope>NUCLEOTIDE SEQUENCE [LARGE SCALE GENOMIC DNA]</scope>
    <source>
        <tissue evidence="2">Whole gametophyte</tissue>
    </source>
</reference>
<feature type="region of interest" description="Disordered" evidence="1">
    <location>
        <begin position="48"/>
        <end position="73"/>
    </location>
</feature>
<dbReference type="Proteomes" id="UP000077202">
    <property type="component" value="Unassembled WGS sequence"/>
</dbReference>
<sequence>MILDFDGTLVAAGAGLGEKDGQLMGRAKVLTKKLSVATPKEVLESTAWNPVPVQRKRGRPQKGAKEELPVEEK</sequence>
<feature type="compositionally biased region" description="Basic and acidic residues" evidence="1">
    <location>
        <begin position="63"/>
        <end position="73"/>
    </location>
</feature>